<protein>
    <recommendedName>
        <fullName evidence="5">C2H2-type domain-containing protein</fullName>
    </recommendedName>
</protein>
<dbReference type="Proteomes" id="UP000184063">
    <property type="component" value="Unassembled WGS sequence"/>
</dbReference>
<evidence type="ECO:0008006" key="5">
    <source>
        <dbReference type="Google" id="ProtNLM"/>
    </source>
</evidence>
<dbReference type="VEuPathDB" id="FungiDB:ASPFODRAFT_65986"/>
<feature type="coiled-coil region" evidence="1">
    <location>
        <begin position="470"/>
        <end position="525"/>
    </location>
</feature>
<evidence type="ECO:0000313" key="4">
    <source>
        <dbReference type="Proteomes" id="UP000184063"/>
    </source>
</evidence>
<proteinExistence type="predicted"/>
<feature type="compositionally biased region" description="Basic and acidic residues" evidence="2">
    <location>
        <begin position="630"/>
        <end position="645"/>
    </location>
</feature>
<dbReference type="PANTHER" id="PTHR37535">
    <property type="entry name" value="FLUG DOMAIN PROTEIN"/>
    <property type="match status" value="1"/>
</dbReference>
<evidence type="ECO:0000256" key="1">
    <source>
        <dbReference type="SAM" id="Coils"/>
    </source>
</evidence>
<dbReference type="OrthoDB" id="4507027at2759"/>
<reference evidence="4" key="1">
    <citation type="journal article" date="2017" name="Genome Biol.">
        <title>Comparative genomics reveals high biological diversity and specific adaptations in the industrially and medically important fungal genus Aspergillus.</title>
        <authorList>
            <person name="de Vries R.P."/>
            <person name="Riley R."/>
            <person name="Wiebenga A."/>
            <person name="Aguilar-Osorio G."/>
            <person name="Amillis S."/>
            <person name="Uchima C.A."/>
            <person name="Anderluh G."/>
            <person name="Asadollahi M."/>
            <person name="Askin M."/>
            <person name="Barry K."/>
            <person name="Battaglia E."/>
            <person name="Bayram O."/>
            <person name="Benocci T."/>
            <person name="Braus-Stromeyer S.A."/>
            <person name="Caldana C."/>
            <person name="Canovas D."/>
            <person name="Cerqueira G.C."/>
            <person name="Chen F."/>
            <person name="Chen W."/>
            <person name="Choi C."/>
            <person name="Clum A."/>
            <person name="Dos Santos R.A."/>
            <person name="Damasio A.R."/>
            <person name="Diallinas G."/>
            <person name="Emri T."/>
            <person name="Fekete E."/>
            <person name="Flipphi M."/>
            <person name="Freyberg S."/>
            <person name="Gallo A."/>
            <person name="Gournas C."/>
            <person name="Habgood R."/>
            <person name="Hainaut M."/>
            <person name="Harispe M.L."/>
            <person name="Henrissat B."/>
            <person name="Hilden K.S."/>
            <person name="Hope R."/>
            <person name="Hossain A."/>
            <person name="Karabika E."/>
            <person name="Karaffa L."/>
            <person name="Karanyi Z."/>
            <person name="Krasevec N."/>
            <person name="Kuo A."/>
            <person name="Kusch H."/>
            <person name="LaButti K."/>
            <person name="Lagendijk E.L."/>
            <person name="Lapidus A."/>
            <person name="Levasseur A."/>
            <person name="Lindquist E."/>
            <person name="Lipzen A."/>
            <person name="Logrieco A.F."/>
            <person name="MacCabe A."/>
            <person name="Maekelae M.R."/>
            <person name="Malavazi I."/>
            <person name="Melin P."/>
            <person name="Meyer V."/>
            <person name="Mielnichuk N."/>
            <person name="Miskei M."/>
            <person name="Molnar A.P."/>
            <person name="Mule G."/>
            <person name="Ngan C.Y."/>
            <person name="Orejas M."/>
            <person name="Orosz E."/>
            <person name="Ouedraogo J.P."/>
            <person name="Overkamp K.M."/>
            <person name="Park H.-S."/>
            <person name="Perrone G."/>
            <person name="Piumi F."/>
            <person name="Punt P.J."/>
            <person name="Ram A.F."/>
            <person name="Ramon A."/>
            <person name="Rauscher S."/>
            <person name="Record E."/>
            <person name="Riano-Pachon D.M."/>
            <person name="Robert V."/>
            <person name="Roehrig J."/>
            <person name="Ruller R."/>
            <person name="Salamov A."/>
            <person name="Salih N.S."/>
            <person name="Samson R.A."/>
            <person name="Sandor E."/>
            <person name="Sanguinetti M."/>
            <person name="Schuetze T."/>
            <person name="Sepcic K."/>
            <person name="Shelest E."/>
            <person name="Sherlock G."/>
            <person name="Sophianopoulou V."/>
            <person name="Squina F.M."/>
            <person name="Sun H."/>
            <person name="Susca A."/>
            <person name="Todd R.B."/>
            <person name="Tsang A."/>
            <person name="Unkles S.E."/>
            <person name="van de Wiele N."/>
            <person name="van Rossen-Uffink D."/>
            <person name="Oliveira J.V."/>
            <person name="Vesth T.C."/>
            <person name="Visser J."/>
            <person name="Yu J.-H."/>
            <person name="Zhou M."/>
            <person name="Andersen M.R."/>
            <person name="Archer D.B."/>
            <person name="Baker S.E."/>
            <person name="Benoit I."/>
            <person name="Brakhage A.A."/>
            <person name="Braus G.H."/>
            <person name="Fischer R."/>
            <person name="Frisvad J.C."/>
            <person name="Goldman G.H."/>
            <person name="Houbraken J."/>
            <person name="Oakley B."/>
            <person name="Pocsi I."/>
            <person name="Scazzocchio C."/>
            <person name="Seiboth B."/>
            <person name="vanKuyk P.A."/>
            <person name="Wortman J."/>
            <person name="Dyer P.S."/>
            <person name="Grigoriev I.V."/>
        </authorList>
    </citation>
    <scope>NUCLEOTIDE SEQUENCE [LARGE SCALE GENOMIC DNA]</scope>
    <source>
        <strain evidence="4">CBS 106.47</strain>
    </source>
</reference>
<name>A0A1M3SZX4_ASPLC</name>
<feature type="region of interest" description="Disordered" evidence="2">
    <location>
        <begin position="725"/>
        <end position="749"/>
    </location>
</feature>
<evidence type="ECO:0000313" key="3">
    <source>
        <dbReference type="EMBL" id="OJZ80028.1"/>
    </source>
</evidence>
<dbReference type="AlphaFoldDB" id="A0A1M3SZX4"/>
<dbReference type="Pfam" id="PF11917">
    <property type="entry name" value="DUF3435"/>
    <property type="match status" value="1"/>
</dbReference>
<feature type="region of interest" description="Disordered" evidence="2">
    <location>
        <begin position="621"/>
        <end position="645"/>
    </location>
</feature>
<organism evidence="3 4">
    <name type="scientific">Aspergillus luchuensis (strain CBS 106.47)</name>
    <dbReference type="NCBI Taxonomy" id="1137211"/>
    <lineage>
        <taxon>Eukaryota</taxon>
        <taxon>Fungi</taxon>
        <taxon>Dikarya</taxon>
        <taxon>Ascomycota</taxon>
        <taxon>Pezizomycotina</taxon>
        <taxon>Eurotiomycetes</taxon>
        <taxon>Eurotiomycetidae</taxon>
        <taxon>Eurotiales</taxon>
        <taxon>Aspergillaceae</taxon>
        <taxon>Aspergillus</taxon>
        <taxon>Aspergillus subgen. Circumdati</taxon>
    </lineage>
</organism>
<dbReference type="EMBL" id="KV878263">
    <property type="protein sequence ID" value="OJZ80028.1"/>
    <property type="molecule type" value="Genomic_DNA"/>
</dbReference>
<keyword evidence="1" id="KW-0175">Coiled coil</keyword>
<dbReference type="InterPro" id="IPR021842">
    <property type="entry name" value="DUF3435"/>
</dbReference>
<accession>A0A1M3SZX4</accession>
<gene>
    <name evidence="3" type="ORF">ASPFODRAFT_65986</name>
</gene>
<sequence length="790" mass="92149">MAPPLVPPAKPGDHEYWTDPILCAETRARLEHFRSLGWLPPNFKPNTLEGLAVVERYWRKYCIQSNEDYVEYLLLEDQAIYMNFFDWMYKTSRKKLLQSYDEYWRRLCQYFGLFARRRMNDNVHEQMRRFIEHVLPAERKVPRRTKIKNTLDVAVFSVLYRHHWVYSKHFRHGSMIIQFATIQLWSAITGTRPGVLLPQNVSLADKTLSKRKRDQTFQSDLPKYVSVDNLPASVCYRDIELFYLRDPDSKRDVLCAIIEFRNLKGRPEGADGTKFFMHGDYQLASCPINQIISLAFRDDAFLNATLTPELIWRLRVPKRSPSLPLRWKPEKLDTPLLRRLDHTPYGYELHESLPMTYDASRQALQELGRDAGFEDNVGHYNYRRWTANEVNRNFTSQERQRVLGQSGDAVFEKHYQSQFINRDLQHVVLLRPSQEGLLRLAGSMLRKRDPRAPSDLTDAQKVTICQHPKVIELRRERRELMEQMRSLAGTMGKAKESFPQLYRSHEEVKKELSRLRKTLANDTRETAREEYFHNAPVLEVDRQIKQLLGQSDVDHSDADGSEDEDWELPIPEYVFPERARLVENFYGPDAEDFHEDKLLARRIQVTKDMVALSQLCEPNRRGNRGNWDVDNNHEPEKLEEPVPPEEKSLECPTDVCIICCGQSRLFLRRHLIGSHLARVHDGIRCTWPACQSIPKFTRVTEFLAHAASVHAYDIHIKLQHLPDENRITNSDTSSVDSSEDSVESDGRLGTVTPASSVVFEPANIDPRLLEYNKATATETPLRRSKRLRLQ</sequence>
<evidence type="ECO:0000256" key="2">
    <source>
        <dbReference type="SAM" id="MobiDB-lite"/>
    </source>
</evidence>
<dbReference type="PANTHER" id="PTHR37535:SF4">
    <property type="entry name" value="FLUG DOMAIN-CONTAINING PROTEIN"/>
    <property type="match status" value="1"/>
</dbReference>